<organism evidence="2 3">
    <name type="scientific">Auricularia subglabra (strain TFB-10046 / SS5)</name>
    <name type="common">White-rot fungus</name>
    <name type="synonym">Auricularia delicata (strain TFB10046)</name>
    <dbReference type="NCBI Taxonomy" id="717982"/>
    <lineage>
        <taxon>Eukaryota</taxon>
        <taxon>Fungi</taxon>
        <taxon>Dikarya</taxon>
        <taxon>Basidiomycota</taxon>
        <taxon>Agaricomycotina</taxon>
        <taxon>Agaricomycetes</taxon>
        <taxon>Auriculariales</taxon>
        <taxon>Auriculariaceae</taxon>
        <taxon>Auricularia</taxon>
    </lineage>
</organism>
<dbReference type="Proteomes" id="UP000006514">
    <property type="component" value="Unassembled WGS sequence"/>
</dbReference>
<evidence type="ECO:0000313" key="3">
    <source>
        <dbReference type="Proteomes" id="UP000006514"/>
    </source>
</evidence>
<feature type="region of interest" description="Disordered" evidence="1">
    <location>
        <begin position="1"/>
        <end position="51"/>
    </location>
</feature>
<dbReference type="AlphaFoldDB" id="J0CYK7"/>
<feature type="compositionally biased region" description="Pro residues" evidence="1">
    <location>
        <begin position="24"/>
        <end position="36"/>
    </location>
</feature>
<protein>
    <submittedName>
        <fullName evidence="2">Uncharacterized protein</fullName>
    </submittedName>
</protein>
<evidence type="ECO:0000313" key="2">
    <source>
        <dbReference type="EMBL" id="EJD36388.1"/>
    </source>
</evidence>
<dbReference type="InParanoid" id="J0CYK7"/>
<sequence length="132" mass="13761">MDPKAASEPGTRTNPRADLHTVPVPQPMPTPAPDPESPVETGGPTNTVPVRDTASRAAAVVTVLALALAVTSFRGPHLRPLSLARALSVEHFESQAVQPVIEDGLQLVIAPRHRGCGSCWTAGGHPRTSGNL</sequence>
<accession>J0CYK7</accession>
<proteinExistence type="predicted"/>
<reference evidence="3" key="1">
    <citation type="journal article" date="2012" name="Science">
        <title>The Paleozoic origin of enzymatic lignin decomposition reconstructed from 31 fungal genomes.</title>
        <authorList>
            <person name="Floudas D."/>
            <person name="Binder M."/>
            <person name="Riley R."/>
            <person name="Barry K."/>
            <person name="Blanchette R.A."/>
            <person name="Henrissat B."/>
            <person name="Martinez A.T."/>
            <person name="Otillar R."/>
            <person name="Spatafora J.W."/>
            <person name="Yadav J.S."/>
            <person name="Aerts A."/>
            <person name="Benoit I."/>
            <person name="Boyd A."/>
            <person name="Carlson A."/>
            <person name="Copeland A."/>
            <person name="Coutinho P.M."/>
            <person name="de Vries R.P."/>
            <person name="Ferreira P."/>
            <person name="Findley K."/>
            <person name="Foster B."/>
            <person name="Gaskell J."/>
            <person name="Glotzer D."/>
            <person name="Gorecki P."/>
            <person name="Heitman J."/>
            <person name="Hesse C."/>
            <person name="Hori C."/>
            <person name="Igarashi K."/>
            <person name="Jurgens J.A."/>
            <person name="Kallen N."/>
            <person name="Kersten P."/>
            <person name="Kohler A."/>
            <person name="Kuees U."/>
            <person name="Kumar T.K.A."/>
            <person name="Kuo A."/>
            <person name="LaButti K."/>
            <person name="Larrondo L.F."/>
            <person name="Lindquist E."/>
            <person name="Ling A."/>
            <person name="Lombard V."/>
            <person name="Lucas S."/>
            <person name="Lundell T."/>
            <person name="Martin R."/>
            <person name="McLaughlin D.J."/>
            <person name="Morgenstern I."/>
            <person name="Morin E."/>
            <person name="Murat C."/>
            <person name="Nagy L.G."/>
            <person name="Nolan M."/>
            <person name="Ohm R.A."/>
            <person name="Patyshakuliyeva A."/>
            <person name="Rokas A."/>
            <person name="Ruiz-Duenas F.J."/>
            <person name="Sabat G."/>
            <person name="Salamov A."/>
            <person name="Samejima M."/>
            <person name="Schmutz J."/>
            <person name="Slot J.C."/>
            <person name="St John F."/>
            <person name="Stenlid J."/>
            <person name="Sun H."/>
            <person name="Sun S."/>
            <person name="Syed K."/>
            <person name="Tsang A."/>
            <person name="Wiebenga A."/>
            <person name="Young D."/>
            <person name="Pisabarro A."/>
            <person name="Eastwood D.C."/>
            <person name="Martin F."/>
            <person name="Cullen D."/>
            <person name="Grigoriev I.V."/>
            <person name="Hibbett D.S."/>
        </authorList>
    </citation>
    <scope>NUCLEOTIDE SEQUENCE [LARGE SCALE GENOMIC DNA]</scope>
    <source>
        <strain evidence="3">TFB10046</strain>
    </source>
</reference>
<dbReference type="EMBL" id="JH687863">
    <property type="protein sequence ID" value="EJD36388.1"/>
    <property type="molecule type" value="Genomic_DNA"/>
</dbReference>
<dbReference type="KEGG" id="adl:AURDEDRAFT_174579"/>
<gene>
    <name evidence="2" type="ORF">AURDEDRAFT_174579</name>
</gene>
<keyword evidence="3" id="KW-1185">Reference proteome</keyword>
<name>J0CYK7_AURST</name>
<evidence type="ECO:0000256" key="1">
    <source>
        <dbReference type="SAM" id="MobiDB-lite"/>
    </source>
</evidence>